<feature type="compositionally biased region" description="Basic and acidic residues" evidence="1">
    <location>
        <begin position="696"/>
        <end position="712"/>
    </location>
</feature>
<keyword evidence="3" id="KW-1185">Reference proteome</keyword>
<dbReference type="OrthoDB" id="4156714at2759"/>
<evidence type="ECO:0000313" key="2">
    <source>
        <dbReference type="EMBL" id="KIW23124.1"/>
    </source>
</evidence>
<protein>
    <submittedName>
        <fullName evidence="2">Uncharacterized protein</fullName>
    </submittedName>
</protein>
<evidence type="ECO:0000313" key="3">
    <source>
        <dbReference type="Proteomes" id="UP000054466"/>
    </source>
</evidence>
<dbReference type="GeneID" id="27350544"/>
<name>A0A0D2CHU5_9EURO</name>
<feature type="compositionally biased region" description="Basic and acidic residues" evidence="1">
    <location>
        <begin position="62"/>
        <end position="76"/>
    </location>
</feature>
<reference evidence="2 3" key="1">
    <citation type="submission" date="2015-01" db="EMBL/GenBank/DDBJ databases">
        <title>The Genome Sequence of Cladophialophora immunda CBS83496.</title>
        <authorList>
            <consortium name="The Broad Institute Genomics Platform"/>
            <person name="Cuomo C."/>
            <person name="de Hoog S."/>
            <person name="Gorbushina A."/>
            <person name="Stielow B."/>
            <person name="Teixiera M."/>
            <person name="Abouelleil A."/>
            <person name="Chapman S.B."/>
            <person name="Priest M."/>
            <person name="Young S.K."/>
            <person name="Wortman J."/>
            <person name="Nusbaum C."/>
            <person name="Birren B."/>
        </authorList>
    </citation>
    <scope>NUCLEOTIDE SEQUENCE [LARGE SCALE GENOMIC DNA]</scope>
    <source>
        <strain evidence="2 3">CBS 83496</strain>
    </source>
</reference>
<dbReference type="EMBL" id="KN847046">
    <property type="protein sequence ID" value="KIW23124.1"/>
    <property type="molecule type" value="Genomic_DNA"/>
</dbReference>
<feature type="compositionally biased region" description="Low complexity" evidence="1">
    <location>
        <begin position="38"/>
        <end position="52"/>
    </location>
</feature>
<dbReference type="Proteomes" id="UP000054466">
    <property type="component" value="Unassembled WGS sequence"/>
</dbReference>
<feature type="compositionally biased region" description="Basic and acidic residues" evidence="1">
    <location>
        <begin position="800"/>
        <end position="812"/>
    </location>
</feature>
<feature type="compositionally biased region" description="Polar residues" evidence="1">
    <location>
        <begin position="590"/>
        <end position="600"/>
    </location>
</feature>
<evidence type="ECO:0000256" key="1">
    <source>
        <dbReference type="SAM" id="MobiDB-lite"/>
    </source>
</evidence>
<dbReference type="VEuPathDB" id="FungiDB:PV07_11350"/>
<feature type="compositionally biased region" description="Polar residues" evidence="1">
    <location>
        <begin position="842"/>
        <end position="860"/>
    </location>
</feature>
<dbReference type="HOGENOM" id="CLU_298431_0_0_1"/>
<feature type="compositionally biased region" description="Basic and acidic residues" evidence="1">
    <location>
        <begin position="621"/>
        <end position="639"/>
    </location>
</feature>
<accession>A0A0D2CHU5</accession>
<proteinExistence type="predicted"/>
<feature type="compositionally biased region" description="Basic residues" evidence="1">
    <location>
        <begin position="669"/>
        <end position="679"/>
    </location>
</feature>
<feature type="compositionally biased region" description="Acidic residues" evidence="1">
    <location>
        <begin position="862"/>
        <end position="878"/>
    </location>
</feature>
<gene>
    <name evidence="2" type="ORF">PV07_11350</name>
</gene>
<feature type="region of interest" description="Disordered" evidence="1">
    <location>
        <begin position="568"/>
        <end position="902"/>
    </location>
</feature>
<dbReference type="AlphaFoldDB" id="A0A0D2CHU5"/>
<feature type="region of interest" description="Disordered" evidence="1">
    <location>
        <begin position="1"/>
        <end position="156"/>
    </location>
</feature>
<sequence>MEQAATQREVEVVIPPSRTVKPTEPSGPPPTPRRSSRVSKPTPKKSTSSSSTAVGSNDEDPRDAHGSDPDYAGDRSRKNRRATKSGNRATRSRGKKIPGKLPPPETPEEFKLIKENYPSKIPTKRNEDATAKLQQRSTEQKEKDLQSAKKEIKEHKSRLEAAQTDIAKLTRQLDSYQNDQLKLVAKSKVEAELDADLHNKFQGIFGGALDISRYWCIQDLRNADVNKVEQVFSCFLKRKSRPIATDRFLLAVKHGKVSPRLVLSTFINAEICTETFERPFAHLQLGLPGPDHAEIEVILNRIMKCAEEKSSNSQYKLRATILRAIDDHPVEKAHWVESRAQRDLSFAHAERCREITNGIFDKVGILLREVTDGERHTRDAQMLRVVEQAMRLSCILNMQYPKVQFFFLDDLTERKFFLKDAWFRLHHSVGIEENDENYLSEVQALVGQPIDVVVAPAVARYGDKEGENYETENIVFRGSVWIVRNNESSRNTLDFHSGKQIPDEDVACISKSSHSLAPNQQMPESTIFDTSEAGQQTKSTKTTVASGKAYNLRFPVEPIMKVAEEKGEVDAQKDFEHSQSKIRNPENSEPRTSCSATSEQPKVPLDDIKCLNPGDNGSTSVRRERDEQQQQRDVRKECSDNEASSPRDNGAPSKQLPATVSGPEDPKPPLKRLRMKNKKNQGPEGETSAENQAGKAEAKSGDTDDSQTKEATGHVPTLPATPPPALASTQDPAKRVLPGQSESDQVCKKRKLSNYKVDDQFGDGENVEHDQPPKKQASSPNTLSVEEAGAVVLVGVEPETSGRHHREAEGRGGGHTFRAHGSSLLEIQRGRGTSFAKEAAASTDNAYNSGNTGRSSTTAAQEECDRETPEDSSSEVDQEGPNPEEGGAKGGSDYQPPQTLPHYPEMIVTSNLQTKTGKKDVSVIIRAFNTGTESTTSVHVPTNFHREIHKYRISILSPITSHISRKDKTLQKPKIRTENKNQNSRSAYPTPFQGRIPPRSFATARTF</sequence>
<dbReference type="RefSeq" id="XP_016243340.1">
    <property type="nucleotide sequence ID" value="XM_016398778.1"/>
</dbReference>
<feature type="region of interest" description="Disordered" evidence="1">
    <location>
        <begin position="976"/>
        <end position="1007"/>
    </location>
</feature>
<feature type="compositionally biased region" description="Basic and acidic residues" evidence="1">
    <location>
        <begin position="568"/>
        <end position="589"/>
    </location>
</feature>
<feature type="compositionally biased region" description="Low complexity" evidence="1">
    <location>
        <begin position="785"/>
        <end position="799"/>
    </location>
</feature>
<feature type="compositionally biased region" description="Basic and acidic residues" evidence="1">
    <location>
        <begin position="138"/>
        <end position="156"/>
    </location>
</feature>
<organism evidence="2 3">
    <name type="scientific">Cladophialophora immunda</name>
    <dbReference type="NCBI Taxonomy" id="569365"/>
    <lineage>
        <taxon>Eukaryota</taxon>
        <taxon>Fungi</taxon>
        <taxon>Dikarya</taxon>
        <taxon>Ascomycota</taxon>
        <taxon>Pezizomycotina</taxon>
        <taxon>Eurotiomycetes</taxon>
        <taxon>Chaetothyriomycetidae</taxon>
        <taxon>Chaetothyriales</taxon>
        <taxon>Herpotrichiellaceae</taxon>
        <taxon>Cladophialophora</taxon>
    </lineage>
</organism>